<protein>
    <submittedName>
        <fullName evidence="1">Uncharacterized protein</fullName>
    </submittedName>
</protein>
<evidence type="ECO:0000313" key="2">
    <source>
        <dbReference type="Proteomes" id="UP000240663"/>
    </source>
</evidence>
<accession>A0A2D2W6S0</accession>
<evidence type="ECO:0000313" key="1">
    <source>
        <dbReference type="EMBL" id="ATS93992.1"/>
    </source>
</evidence>
<organism evidence="1 2">
    <name type="scientific">Pectobacterium phage DU_PP_V</name>
    <dbReference type="NCBI Taxonomy" id="2041492"/>
    <lineage>
        <taxon>Viruses</taxon>
        <taxon>Duplodnaviria</taxon>
        <taxon>Heunggongvirae</taxon>
        <taxon>Uroviricota</taxon>
        <taxon>Caudoviricetes</taxon>
        <taxon>Demerecviridae</taxon>
        <taxon>Mccorquodalevirinae</taxon>
        <taxon>Hongcheonvirus</taxon>
        <taxon>Hongcheonvirus DUPPV</taxon>
    </lineage>
</organism>
<proteinExistence type="predicted"/>
<reference evidence="1 2" key="1">
    <citation type="submission" date="2017-09" db="EMBL/GenBank/DDBJ databases">
        <title>Complete genome sequence of bacteriophage (DU_PP_V) infecting Pectobacterium spp.</title>
        <authorList>
            <person name="Park T.-H."/>
        </authorList>
    </citation>
    <scope>NUCLEOTIDE SEQUENCE [LARGE SCALE GENOMIC DNA]</scope>
</reference>
<name>A0A2D2W6S0_9CAUD</name>
<dbReference type="Proteomes" id="UP000240663">
    <property type="component" value="Segment"/>
</dbReference>
<dbReference type="EMBL" id="MF979564">
    <property type="protein sequence ID" value="ATS93992.1"/>
    <property type="molecule type" value="Genomic_DNA"/>
</dbReference>
<sequence length="65" mass="7600">MSLVKSSIIFSEQYDEYRVSVGKATYYTNDATDAQGTLSHMQQEHNVKPYRVNIKIATERQEENW</sequence>
<gene>
    <name evidence="1" type="ORF">P13BB106kb_p008</name>
</gene>
<keyword evidence="2" id="KW-1185">Reference proteome</keyword>